<evidence type="ECO:0000313" key="7">
    <source>
        <dbReference type="EMBL" id="RYB96842.1"/>
    </source>
</evidence>
<dbReference type="InterPro" id="IPR039425">
    <property type="entry name" value="RNA_pol_sigma-70-like"/>
</dbReference>
<dbReference type="NCBIfam" id="TIGR02937">
    <property type="entry name" value="sigma70-ECF"/>
    <property type="match status" value="1"/>
</dbReference>
<dbReference type="Gene3D" id="1.10.10.10">
    <property type="entry name" value="Winged helix-like DNA-binding domain superfamily/Winged helix DNA-binding domain"/>
    <property type="match status" value="1"/>
</dbReference>
<feature type="domain" description="PhyR sigma2" evidence="6">
    <location>
        <begin position="47"/>
        <end position="98"/>
    </location>
</feature>
<dbReference type="EMBL" id="SDVB01000412">
    <property type="protein sequence ID" value="RYB96842.1"/>
    <property type="molecule type" value="Genomic_DNA"/>
</dbReference>
<dbReference type="OrthoDB" id="9803470at2"/>
<accession>A0A4V1RLS9</accession>
<keyword evidence="8" id="KW-1185">Reference proteome</keyword>
<evidence type="ECO:0000256" key="3">
    <source>
        <dbReference type="ARBA" id="ARBA00023082"/>
    </source>
</evidence>
<dbReference type="GO" id="GO:0006352">
    <property type="term" value="P:DNA-templated transcription initiation"/>
    <property type="evidence" value="ECO:0007669"/>
    <property type="project" value="InterPro"/>
</dbReference>
<evidence type="ECO:0000259" key="5">
    <source>
        <dbReference type="Pfam" id="PF08281"/>
    </source>
</evidence>
<gene>
    <name evidence="7" type="ORF">EUU22_24390</name>
</gene>
<organism evidence="7 8">
    <name type="scientific">Ciceribacter ferrooxidans</name>
    <dbReference type="NCBI Taxonomy" id="2509717"/>
    <lineage>
        <taxon>Bacteria</taxon>
        <taxon>Pseudomonadati</taxon>
        <taxon>Pseudomonadota</taxon>
        <taxon>Alphaproteobacteria</taxon>
        <taxon>Hyphomicrobiales</taxon>
        <taxon>Rhizobiaceae</taxon>
        <taxon>Ciceribacter</taxon>
    </lineage>
</organism>
<evidence type="ECO:0000259" key="6">
    <source>
        <dbReference type="Pfam" id="PF22029"/>
    </source>
</evidence>
<name>A0A4V1RLS9_9HYPH</name>
<dbReference type="RefSeq" id="WP_129334564.1">
    <property type="nucleotide sequence ID" value="NZ_SDVB01000412.1"/>
</dbReference>
<proteinExistence type="inferred from homology"/>
<comment type="similarity">
    <text evidence="1">Belongs to the sigma-70 factor family. ECF subfamily.</text>
</comment>
<dbReference type="InterPro" id="IPR036388">
    <property type="entry name" value="WH-like_DNA-bd_sf"/>
</dbReference>
<dbReference type="InterPro" id="IPR013249">
    <property type="entry name" value="RNA_pol_sigma70_r4_t2"/>
</dbReference>
<dbReference type="CDD" id="cd06171">
    <property type="entry name" value="Sigma70_r4"/>
    <property type="match status" value="1"/>
</dbReference>
<comment type="caution">
    <text evidence="7">The sequence shown here is derived from an EMBL/GenBank/DDBJ whole genome shotgun (WGS) entry which is preliminary data.</text>
</comment>
<reference evidence="7 8" key="1">
    <citation type="submission" date="2019-01" db="EMBL/GenBank/DDBJ databases">
        <authorList>
            <person name="Deng T."/>
        </authorList>
    </citation>
    <scope>NUCLEOTIDE SEQUENCE [LARGE SCALE GENOMIC DNA]</scope>
    <source>
        <strain evidence="7 8">F8825</strain>
    </source>
</reference>
<evidence type="ECO:0000313" key="8">
    <source>
        <dbReference type="Proteomes" id="UP000291088"/>
    </source>
</evidence>
<dbReference type="GO" id="GO:0003677">
    <property type="term" value="F:DNA binding"/>
    <property type="evidence" value="ECO:0007669"/>
    <property type="project" value="InterPro"/>
</dbReference>
<evidence type="ECO:0000256" key="2">
    <source>
        <dbReference type="ARBA" id="ARBA00023015"/>
    </source>
</evidence>
<dbReference type="Gene3D" id="1.10.1740.10">
    <property type="match status" value="1"/>
</dbReference>
<dbReference type="SUPFAM" id="SSF88946">
    <property type="entry name" value="Sigma2 domain of RNA polymerase sigma factors"/>
    <property type="match status" value="1"/>
</dbReference>
<dbReference type="Pfam" id="PF08281">
    <property type="entry name" value="Sigma70_r4_2"/>
    <property type="match status" value="1"/>
</dbReference>
<dbReference type="PANTHER" id="PTHR43133">
    <property type="entry name" value="RNA POLYMERASE ECF-TYPE SIGMA FACTO"/>
    <property type="match status" value="1"/>
</dbReference>
<dbReference type="GO" id="GO:0016987">
    <property type="term" value="F:sigma factor activity"/>
    <property type="evidence" value="ECO:0007669"/>
    <property type="project" value="UniProtKB-KW"/>
</dbReference>
<dbReference type="Proteomes" id="UP000291088">
    <property type="component" value="Unassembled WGS sequence"/>
</dbReference>
<keyword evidence="4" id="KW-0804">Transcription</keyword>
<keyword evidence="2" id="KW-0805">Transcription regulation</keyword>
<keyword evidence="3" id="KW-0731">Sigma factor</keyword>
<dbReference type="InterPro" id="IPR014284">
    <property type="entry name" value="RNA_pol_sigma-70_dom"/>
</dbReference>
<dbReference type="AlphaFoldDB" id="A0A4V1RLS9"/>
<dbReference type="SUPFAM" id="SSF88659">
    <property type="entry name" value="Sigma3 and sigma4 domains of RNA polymerase sigma factors"/>
    <property type="match status" value="1"/>
</dbReference>
<dbReference type="Pfam" id="PF22029">
    <property type="entry name" value="PhyR_sigma2"/>
    <property type="match status" value="1"/>
</dbReference>
<dbReference type="PANTHER" id="PTHR43133:SF25">
    <property type="entry name" value="RNA POLYMERASE SIGMA FACTOR RFAY-RELATED"/>
    <property type="match status" value="1"/>
</dbReference>
<dbReference type="InterPro" id="IPR013324">
    <property type="entry name" value="RNA_pol_sigma_r3/r4-like"/>
</dbReference>
<evidence type="ECO:0000256" key="4">
    <source>
        <dbReference type="ARBA" id="ARBA00023163"/>
    </source>
</evidence>
<sequence length="198" mass="21716">MAIAWDFAAGYSRHSPETPRSKTGPLQGAREAEIASEAVIRNGLLVSLPRLWRYAFVLSRQRDVADDLVQQTCVRALERCGQFVTDGSPDRWFFSILHSVWLNEARAHKVRFGQGLVPAEEHLSFDGARDAELRADAGKVLRLVDALPEAQRAAVFLAYVEGLTYREVAEILDIPIGTVMSRLAAARAKLAAGTDGGV</sequence>
<protein>
    <submittedName>
        <fullName evidence="7">RNA polymerase sigma factor</fullName>
    </submittedName>
</protein>
<dbReference type="InterPro" id="IPR053866">
    <property type="entry name" value="PhyR_sigma2"/>
</dbReference>
<feature type="domain" description="RNA polymerase sigma factor 70 region 4 type 2" evidence="5">
    <location>
        <begin position="139"/>
        <end position="190"/>
    </location>
</feature>
<evidence type="ECO:0000256" key="1">
    <source>
        <dbReference type="ARBA" id="ARBA00010641"/>
    </source>
</evidence>
<dbReference type="InterPro" id="IPR013325">
    <property type="entry name" value="RNA_pol_sigma_r2"/>
</dbReference>